<dbReference type="CDD" id="cd01650">
    <property type="entry name" value="RT_nLTR_like"/>
    <property type="match status" value="1"/>
</dbReference>
<evidence type="ECO:0000313" key="2">
    <source>
        <dbReference type="EMBL" id="KAJ8726580.1"/>
    </source>
</evidence>
<reference evidence="2" key="1">
    <citation type="submission" date="2023-03" db="EMBL/GenBank/DDBJ databases">
        <title>Chromosome-level genomes of two armyworms, Mythimna separata and Mythimna loreyi, provide insights into the biosynthesis and reception of sex pheromones.</title>
        <authorList>
            <person name="Zhao H."/>
        </authorList>
    </citation>
    <scope>NUCLEOTIDE SEQUENCE</scope>
    <source>
        <strain evidence="2">BeijingLab</strain>
        <tissue evidence="2">Pupa</tissue>
    </source>
</reference>
<evidence type="ECO:0000313" key="3">
    <source>
        <dbReference type="Proteomes" id="UP001231518"/>
    </source>
</evidence>
<dbReference type="PROSITE" id="PS50878">
    <property type="entry name" value="RT_POL"/>
    <property type="match status" value="1"/>
</dbReference>
<comment type="caution">
    <text evidence="2">The sequence shown here is derived from an EMBL/GenBank/DDBJ whole genome shotgun (WGS) entry which is preliminary data.</text>
</comment>
<dbReference type="Proteomes" id="UP001231518">
    <property type="component" value="Chromosome 10"/>
</dbReference>
<evidence type="ECO:0000259" key="1">
    <source>
        <dbReference type="PROSITE" id="PS50878"/>
    </source>
</evidence>
<feature type="domain" description="Reverse transcriptase" evidence="1">
    <location>
        <begin position="498"/>
        <end position="780"/>
    </location>
</feature>
<gene>
    <name evidence="2" type="ORF">PYW07_001278</name>
</gene>
<dbReference type="InterPro" id="IPR043502">
    <property type="entry name" value="DNA/RNA_pol_sf"/>
</dbReference>
<dbReference type="Gene3D" id="3.60.10.10">
    <property type="entry name" value="Endonuclease/exonuclease/phosphatase"/>
    <property type="match status" value="1"/>
</dbReference>
<sequence length="973" mass="110403">MNINEVSHAIDNVSIADTYTCTPDKCLNFAGQCGLSARIIHINIRSIKKNLDQFVTMITETKVDFDFIVLTECWLQVSGYIPILPGYTSHSTKNNPIKNDGVVIYIKNSINCTTHEPLILDANCLVTCDNNTAIISVYRSPSYLNPEKFYSSLSAIITSVNSKNNIMLVGDINIDIKPGNSDRHSDDYLTLAATHGLLPAHSLPTRLNNCLDHVMMKTKSPCRIIVLDTQVTDHLPIVIFLDIYKSARTPSKTTRLQYDYEAIKTDISNHDFTSILNITDPDTATNLLIVDLQTIITKGSKIIRIPNRKTVIKPWMTPGLIRCLRNRDRMHRRLRMSPNDTILKTSYTRYRNFCNSLLKKLKRAYEKAELLKANNNPKATWKVIKSITHSNQQTNSPKALLQCSSNPIQSINNVNKYFVNIGRDLASKFDPKDQSAFTSSSPSPINSLAIPLVDESLVISTIYRLRSDCAVGWDNIPALIIKQSSTVLAPSIAHICNCSITSGIFPKAFKRAVVNPVYKSGPKDDVSNYRPISVLTSLSKILERILNTSLTKFLFKNKLIANNQYGFRSGVSTEDAVSDFTNALVDRLDNRFRCYGVFLDLTKAFDTVSISRLLAKMEHMGVRGVALNIFKDYLSGRSQCVKIDSIFSDEEFIGFGIPQGSILGPTLFQIYINDLCQLSLTQCDIFTYADDTALLLYDKSWDQVKHRTELTIRTVMKWLSTNLLTLNVSKTKVIQFLPPNSPIPPPDSIKLRAHICHDAMLCKCSYLTMVSSIKYLGVHIDEKLDWRVHTDTLCSRLRKLMYLFKELRHAADLETATLVYRSLCETIITYCIPVWGGTFKTVMLRVERAQRAVLKVMHFRRRDYPTAQLYSDAQVLTVRKLYVLRSVLRRHSMMPLDRNLTSRRIGFPVCESVQCRSALARRHYCAQSSLIYNKINKKLAIYKLTIHKVKQSLKTWLMSLSYEDTEQILEVLL</sequence>
<dbReference type="AlphaFoldDB" id="A0AAD8DWT0"/>
<dbReference type="PANTHER" id="PTHR33332">
    <property type="entry name" value="REVERSE TRANSCRIPTASE DOMAIN-CONTAINING PROTEIN"/>
    <property type="match status" value="1"/>
</dbReference>
<proteinExistence type="predicted"/>
<accession>A0AAD8DWT0</accession>
<dbReference type="SUPFAM" id="SSF56219">
    <property type="entry name" value="DNase I-like"/>
    <property type="match status" value="1"/>
</dbReference>
<dbReference type="InterPro" id="IPR036691">
    <property type="entry name" value="Endo/exonu/phosph_ase_sf"/>
</dbReference>
<dbReference type="InterPro" id="IPR000477">
    <property type="entry name" value="RT_dom"/>
</dbReference>
<dbReference type="Pfam" id="PF00078">
    <property type="entry name" value="RVT_1"/>
    <property type="match status" value="1"/>
</dbReference>
<keyword evidence="3" id="KW-1185">Reference proteome</keyword>
<dbReference type="GO" id="GO:0071897">
    <property type="term" value="P:DNA biosynthetic process"/>
    <property type="evidence" value="ECO:0007669"/>
    <property type="project" value="UniProtKB-ARBA"/>
</dbReference>
<dbReference type="EMBL" id="JARGEI010000009">
    <property type="protein sequence ID" value="KAJ8726580.1"/>
    <property type="molecule type" value="Genomic_DNA"/>
</dbReference>
<name>A0AAD8DWT0_MYTSE</name>
<dbReference type="SUPFAM" id="SSF56672">
    <property type="entry name" value="DNA/RNA polymerases"/>
    <property type="match status" value="1"/>
</dbReference>
<organism evidence="2 3">
    <name type="scientific">Mythimna separata</name>
    <name type="common">Oriental armyworm</name>
    <name type="synonym">Pseudaletia separata</name>
    <dbReference type="NCBI Taxonomy" id="271217"/>
    <lineage>
        <taxon>Eukaryota</taxon>
        <taxon>Metazoa</taxon>
        <taxon>Ecdysozoa</taxon>
        <taxon>Arthropoda</taxon>
        <taxon>Hexapoda</taxon>
        <taxon>Insecta</taxon>
        <taxon>Pterygota</taxon>
        <taxon>Neoptera</taxon>
        <taxon>Endopterygota</taxon>
        <taxon>Lepidoptera</taxon>
        <taxon>Glossata</taxon>
        <taxon>Ditrysia</taxon>
        <taxon>Noctuoidea</taxon>
        <taxon>Noctuidae</taxon>
        <taxon>Noctuinae</taxon>
        <taxon>Hadenini</taxon>
        <taxon>Mythimna</taxon>
    </lineage>
</organism>
<protein>
    <recommendedName>
        <fullName evidence="1">Reverse transcriptase domain-containing protein</fullName>
    </recommendedName>
</protein>